<dbReference type="Proteomes" id="UP000246991">
    <property type="component" value="Unassembled WGS sequence"/>
</dbReference>
<sequence length="168" mass="18939">MIAMVLGAFGPGIYTSVCNYICRQLRVSDYGIDPETECARGTTWPRRYEEEPCGEFEGLFQPKIASDGASDWWLLCKYLEISIPGRNLGYQSASSDILPAGLAACEHSLRIAVRLEKLVEEWRLENEVGETSEQERVGSESEEERKDYVEEEHNATKIVHSVEAEIGF</sequence>
<keyword evidence="3" id="KW-1185">Reference proteome</keyword>
<feature type="compositionally biased region" description="Basic and acidic residues" evidence="1">
    <location>
        <begin position="133"/>
        <end position="152"/>
    </location>
</feature>
<dbReference type="AlphaFoldDB" id="A0A317SN48"/>
<gene>
    <name evidence="2" type="ORF">C7212DRAFT_344658</name>
</gene>
<name>A0A317SN48_9PEZI</name>
<protein>
    <submittedName>
        <fullName evidence="2">Uncharacterized protein</fullName>
    </submittedName>
</protein>
<feature type="region of interest" description="Disordered" evidence="1">
    <location>
        <begin position="129"/>
        <end position="152"/>
    </location>
</feature>
<organism evidence="2 3">
    <name type="scientific">Tuber magnatum</name>
    <name type="common">white Piedmont truffle</name>
    <dbReference type="NCBI Taxonomy" id="42249"/>
    <lineage>
        <taxon>Eukaryota</taxon>
        <taxon>Fungi</taxon>
        <taxon>Dikarya</taxon>
        <taxon>Ascomycota</taxon>
        <taxon>Pezizomycotina</taxon>
        <taxon>Pezizomycetes</taxon>
        <taxon>Pezizales</taxon>
        <taxon>Tuberaceae</taxon>
        <taxon>Tuber</taxon>
    </lineage>
</organism>
<reference evidence="2 3" key="1">
    <citation type="submission" date="2018-03" db="EMBL/GenBank/DDBJ databases">
        <title>Genomes of Pezizomycetes fungi and the evolution of truffles.</title>
        <authorList>
            <person name="Murat C."/>
            <person name="Payen T."/>
            <person name="Noel B."/>
            <person name="Kuo A."/>
            <person name="Martin F.M."/>
        </authorList>
    </citation>
    <scope>NUCLEOTIDE SEQUENCE [LARGE SCALE GENOMIC DNA]</scope>
    <source>
        <strain evidence="2">091103-1</strain>
    </source>
</reference>
<proteinExistence type="predicted"/>
<comment type="caution">
    <text evidence="2">The sequence shown here is derived from an EMBL/GenBank/DDBJ whole genome shotgun (WGS) entry which is preliminary data.</text>
</comment>
<evidence type="ECO:0000256" key="1">
    <source>
        <dbReference type="SAM" id="MobiDB-lite"/>
    </source>
</evidence>
<accession>A0A317SN48</accession>
<evidence type="ECO:0000313" key="3">
    <source>
        <dbReference type="Proteomes" id="UP000246991"/>
    </source>
</evidence>
<dbReference type="EMBL" id="PYWC01000041">
    <property type="protein sequence ID" value="PWW75882.1"/>
    <property type="molecule type" value="Genomic_DNA"/>
</dbReference>
<evidence type="ECO:0000313" key="2">
    <source>
        <dbReference type="EMBL" id="PWW75882.1"/>
    </source>
</evidence>